<evidence type="ECO:0000313" key="3">
    <source>
        <dbReference type="Proteomes" id="UP001634747"/>
    </source>
</evidence>
<proteinExistence type="predicted"/>
<dbReference type="RefSeq" id="WP_263414571.1">
    <property type="nucleotide sequence ID" value="NZ_BAABBH010000001.1"/>
</dbReference>
<comment type="caution">
    <text evidence="2">The sequence shown here is derived from an EMBL/GenBank/DDBJ whole genome shotgun (WGS) entry which is preliminary data.</text>
</comment>
<evidence type="ECO:0008006" key="4">
    <source>
        <dbReference type="Google" id="ProtNLM"/>
    </source>
</evidence>
<dbReference type="SUPFAM" id="SSF56925">
    <property type="entry name" value="OMPA-like"/>
    <property type="match status" value="1"/>
</dbReference>
<feature type="signal peptide" evidence="1">
    <location>
        <begin position="1"/>
        <end position="24"/>
    </location>
</feature>
<feature type="chain" id="PRO_5045145528" description="Outer membrane protein beta-barrel domain-containing protein" evidence="1">
    <location>
        <begin position="25"/>
        <end position="191"/>
    </location>
</feature>
<organism evidence="2 3">
    <name type="scientific">Terriglobus aquaticus</name>
    <dbReference type="NCBI Taxonomy" id="940139"/>
    <lineage>
        <taxon>Bacteria</taxon>
        <taxon>Pseudomonadati</taxon>
        <taxon>Acidobacteriota</taxon>
        <taxon>Terriglobia</taxon>
        <taxon>Terriglobales</taxon>
        <taxon>Acidobacteriaceae</taxon>
        <taxon>Terriglobus</taxon>
    </lineage>
</organism>
<accession>A0ABW9KRY0</accession>
<protein>
    <recommendedName>
        <fullName evidence="4">Outer membrane protein beta-barrel domain-containing protein</fullName>
    </recommendedName>
</protein>
<evidence type="ECO:0000313" key="2">
    <source>
        <dbReference type="EMBL" id="MFN2977259.1"/>
    </source>
</evidence>
<keyword evidence="1" id="KW-0732">Signal</keyword>
<dbReference type="EMBL" id="JBJYXY010000001">
    <property type="protein sequence ID" value="MFN2977259.1"/>
    <property type="molecule type" value="Genomic_DNA"/>
</dbReference>
<sequence length="191" mass="21052">MMVRVHPALFLLAVVPASSLLAQATGTAYQGIRLYAYGTGSYVRPDYGGALKNAGATVGGTANVFTMYPVQLGFDLRAVGSGGRVSREYFYGGGPRAQVNLGRFEPFAQFHVGYGRIAFQYVTTPGYTHDQSLVKAYGGGLDYRLSRTWAVRGEVERQSWHFSGYNYSFYPLAVSAGVRYQFHFHNRFGPE</sequence>
<evidence type="ECO:0000256" key="1">
    <source>
        <dbReference type="SAM" id="SignalP"/>
    </source>
</evidence>
<name>A0ABW9KRY0_9BACT</name>
<dbReference type="InterPro" id="IPR011250">
    <property type="entry name" value="OMP/PagP_B-barrel"/>
</dbReference>
<gene>
    <name evidence="2" type="ORF">ACK2TP_15925</name>
</gene>
<dbReference type="Gene3D" id="2.40.160.20">
    <property type="match status" value="1"/>
</dbReference>
<keyword evidence="3" id="KW-1185">Reference proteome</keyword>
<reference evidence="2 3" key="1">
    <citation type="submission" date="2024-12" db="EMBL/GenBank/DDBJ databases">
        <authorList>
            <person name="Lee Y."/>
        </authorList>
    </citation>
    <scope>NUCLEOTIDE SEQUENCE [LARGE SCALE GENOMIC DNA]</scope>
    <source>
        <strain evidence="2 3">03SUJ4</strain>
    </source>
</reference>
<dbReference type="Proteomes" id="UP001634747">
    <property type="component" value="Unassembled WGS sequence"/>
</dbReference>